<dbReference type="Pfam" id="PF17479">
    <property type="entry name" value="DUF3048_C"/>
    <property type="match status" value="1"/>
</dbReference>
<organism evidence="4 5">
    <name type="scientific">Candidatus Kerfeldbacteria bacterium RIFCSPLOWO2_01_FULL_48_11</name>
    <dbReference type="NCBI Taxonomy" id="1798543"/>
    <lineage>
        <taxon>Bacteria</taxon>
        <taxon>Candidatus Kerfeldiibacteriota</taxon>
    </lineage>
</organism>
<dbReference type="InterPro" id="IPR021416">
    <property type="entry name" value="DUF3048_N"/>
</dbReference>
<evidence type="ECO:0000259" key="2">
    <source>
        <dbReference type="Pfam" id="PF11258"/>
    </source>
</evidence>
<dbReference type="Pfam" id="PF11258">
    <property type="entry name" value="DUF3048"/>
    <property type="match status" value="1"/>
</dbReference>
<comment type="caution">
    <text evidence="4">The sequence shown here is derived from an EMBL/GenBank/DDBJ whole genome shotgun (WGS) entry which is preliminary data.</text>
</comment>
<evidence type="ECO:0000313" key="5">
    <source>
        <dbReference type="Proteomes" id="UP000179164"/>
    </source>
</evidence>
<keyword evidence="1" id="KW-0812">Transmembrane</keyword>
<keyword evidence="1" id="KW-0472">Membrane</keyword>
<evidence type="ECO:0000256" key="1">
    <source>
        <dbReference type="SAM" id="Phobius"/>
    </source>
</evidence>
<dbReference type="Gene3D" id="3.50.90.10">
    <property type="entry name" value="YerB-like"/>
    <property type="match status" value="1"/>
</dbReference>
<dbReference type="InterPro" id="IPR035328">
    <property type="entry name" value="DUF3048_C"/>
</dbReference>
<evidence type="ECO:0008006" key="6">
    <source>
        <dbReference type="Google" id="ProtNLM"/>
    </source>
</evidence>
<dbReference type="EMBL" id="MHKE01000017">
    <property type="protein sequence ID" value="OGY82879.1"/>
    <property type="molecule type" value="Genomic_DNA"/>
</dbReference>
<feature type="domain" description="DUF3048" evidence="3">
    <location>
        <begin position="233"/>
        <end position="344"/>
    </location>
</feature>
<dbReference type="Proteomes" id="UP000179164">
    <property type="component" value="Unassembled WGS sequence"/>
</dbReference>
<reference evidence="4 5" key="1">
    <citation type="journal article" date="2016" name="Nat. Commun.">
        <title>Thousands of microbial genomes shed light on interconnected biogeochemical processes in an aquifer system.</title>
        <authorList>
            <person name="Anantharaman K."/>
            <person name="Brown C.T."/>
            <person name="Hug L.A."/>
            <person name="Sharon I."/>
            <person name="Castelle C.J."/>
            <person name="Probst A.J."/>
            <person name="Thomas B.C."/>
            <person name="Singh A."/>
            <person name="Wilkins M.J."/>
            <person name="Karaoz U."/>
            <person name="Brodie E.L."/>
            <person name="Williams K.H."/>
            <person name="Hubbard S.S."/>
            <person name="Banfield J.F."/>
        </authorList>
    </citation>
    <scope>NUCLEOTIDE SEQUENCE [LARGE SCALE GENOMIC DNA]</scope>
</reference>
<dbReference type="InterPro" id="IPR023158">
    <property type="entry name" value="YerB-like_sf"/>
</dbReference>
<dbReference type="SUPFAM" id="SSF159774">
    <property type="entry name" value="YerB-like"/>
    <property type="match status" value="1"/>
</dbReference>
<feature type="transmembrane region" description="Helical" evidence="1">
    <location>
        <begin position="21"/>
        <end position="42"/>
    </location>
</feature>
<dbReference type="STRING" id="1798543.A2898_04835"/>
<name>A0A1G2B2H9_9BACT</name>
<evidence type="ECO:0000259" key="3">
    <source>
        <dbReference type="Pfam" id="PF17479"/>
    </source>
</evidence>
<proteinExistence type="predicted"/>
<sequence>MPNRTNGVKEYTWGAKRSKGKLIAVLAIVLIAGATVAGFLFFSREEKSAGPTVNVNGEEMIARKIDGVLVPVQRSNLFPVGVMIENLVSSRPPSGLSEANVVYEALAEGGITRFLALYASGYEIPKIGPIRSARLYYLDWVQEYGALYAHVGGSPEALQQIAAREIFDFNQFFNSQYFWRDTDRSAPHNVYTSSEKLTFALRDLEAQSEGGYDSWAFKEDAPQSSRPVEGKTIEIDFSSINYRVSYQYDLTENTYIRSLGGKLHVDSDDRQVKAKNVIVQFVETSLSDGEGRLSMKTTGEGRVLVFRDGAVIEGTWRKDSSDARTEFFDSTNTAIELNAGTIWVEVVPSDREVTYT</sequence>
<keyword evidence="1" id="KW-1133">Transmembrane helix</keyword>
<protein>
    <recommendedName>
        <fullName evidence="6">DUF3048 domain-containing protein</fullName>
    </recommendedName>
</protein>
<dbReference type="AlphaFoldDB" id="A0A1G2B2H9"/>
<gene>
    <name evidence="4" type="ORF">A2898_04835</name>
</gene>
<accession>A0A1G2B2H9</accession>
<feature type="domain" description="DUF3048" evidence="2">
    <location>
        <begin position="76"/>
        <end position="202"/>
    </location>
</feature>
<evidence type="ECO:0000313" key="4">
    <source>
        <dbReference type="EMBL" id="OGY82879.1"/>
    </source>
</evidence>